<protein>
    <submittedName>
        <fullName evidence="1">Uncharacterized protein</fullName>
    </submittedName>
</protein>
<reference evidence="1 2" key="1">
    <citation type="submission" date="2020-12" db="EMBL/GenBank/DDBJ databases">
        <title>Concerted genomic and epigenomic changes stabilize Arabidopsis allopolyploids.</title>
        <authorList>
            <person name="Chen Z."/>
        </authorList>
    </citation>
    <scope>NUCLEOTIDE SEQUENCE [LARGE SCALE GENOMIC DNA]</scope>
    <source>
        <strain evidence="1">As9502</strain>
        <tissue evidence="1">Leaf</tissue>
    </source>
</reference>
<evidence type="ECO:0000313" key="1">
    <source>
        <dbReference type="EMBL" id="KAG7599042.1"/>
    </source>
</evidence>
<accession>A0A8T2CLC6</accession>
<name>A0A8T2CLC6_ARASU</name>
<gene>
    <name evidence="1" type="ORF">ISN44_As06g032360</name>
</gene>
<comment type="caution">
    <text evidence="1">The sequence shown here is derived from an EMBL/GenBank/DDBJ whole genome shotgun (WGS) entry which is preliminary data.</text>
</comment>
<evidence type="ECO:0000313" key="2">
    <source>
        <dbReference type="Proteomes" id="UP000694251"/>
    </source>
</evidence>
<dbReference type="Proteomes" id="UP000694251">
    <property type="component" value="Chromosome 6"/>
</dbReference>
<dbReference type="AlphaFoldDB" id="A0A8T2CLC6"/>
<proteinExistence type="predicted"/>
<sequence length="89" mass="10556">MSLLVDLITIDIYRGNQYMRPNKQTLNHRLQTKVIYVIAKSVVNDFRRVFKSRQNIQQDDNGSKGTKPMMLFWRNKEKGKTESNGIYLY</sequence>
<keyword evidence="2" id="KW-1185">Reference proteome</keyword>
<dbReference type="EMBL" id="JAEFBJ010000006">
    <property type="protein sequence ID" value="KAG7599042.1"/>
    <property type="molecule type" value="Genomic_DNA"/>
</dbReference>
<organism evidence="1 2">
    <name type="scientific">Arabidopsis suecica</name>
    <name type="common">Swedish thale-cress</name>
    <name type="synonym">Cardaminopsis suecica</name>
    <dbReference type="NCBI Taxonomy" id="45249"/>
    <lineage>
        <taxon>Eukaryota</taxon>
        <taxon>Viridiplantae</taxon>
        <taxon>Streptophyta</taxon>
        <taxon>Embryophyta</taxon>
        <taxon>Tracheophyta</taxon>
        <taxon>Spermatophyta</taxon>
        <taxon>Magnoliopsida</taxon>
        <taxon>eudicotyledons</taxon>
        <taxon>Gunneridae</taxon>
        <taxon>Pentapetalae</taxon>
        <taxon>rosids</taxon>
        <taxon>malvids</taxon>
        <taxon>Brassicales</taxon>
        <taxon>Brassicaceae</taxon>
        <taxon>Camelineae</taxon>
        <taxon>Arabidopsis</taxon>
    </lineage>
</organism>